<gene>
    <name evidence="2" type="ORF">BC793_11827</name>
</gene>
<sequence>MSRMWHSRRAATTASTVLMAAAGLVIAGPAQAAPTSWQTVNGASTAAGTLEYRAVSGGRYADVIGSISVPRTDGQCYYLRYYIPADVLGQGVNSPRHCGEGTVPVESHIFVSTFFTRGFRFGLCRVAPGTPEESSFADLGAHCVRV</sequence>
<protein>
    <recommendedName>
        <fullName evidence="4">Secreted protein</fullName>
    </recommendedName>
</protein>
<evidence type="ECO:0000313" key="2">
    <source>
        <dbReference type="EMBL" id="PWK40798.1"/>
    </source>
</evidence>
<comment type="caution">
    <text evidence="2">The sequence shown here is derived from an EMBL/GenBank/DDBJ whole genome shotgun (WGS) entry which is preliminary data.</text>
</comment>
<evidence type="ECO:0000256" key="1">
    <source>
        <dbReference type="SAM" id="SignalP"/>
    </source>
</evidence>
<evidence type="ECO:0000313" key="3">
    <source>
        <dbReference type="Proteomes" id="UP000245697"/>
    </source>
</evidence>
<keyword evidence="1" id="KW-0732">Signal</keyword>
<evidence type="ECO:0008006" key="4">
    <source>
        <dbReference type="Google" id="ProtNLM"/>
    </source>
</evidence>
<organism evidence="2 3">
    <name type="scientific">Actinoplanes xinjiangensis</name>
    <dbReference type="NCBI Taxonomy" id="512350"/>
    <lineage>
        <taxon>Bacteria</taxon>
        <taxon>Bacillati</taxon>
        <taxon>Actinomycetota</taxon>
        <taxon>Actinomycetes</taxon>
        <taxon>Micromonosporales</taxon>
        <taxon>Micromonosporaceae</taxon>
        <taxon>Actinoplanes</taxon>
    </lineage>
</organism>
<dbReference type="OrthoDB" id="9839217at2"/>
<dbReference type="Proteomes" id="UP000245697">
    <property type="component" value="Unassembled WGS sequence"/>
</dbReference>
<keyword evidence="3" id="KW-1185">Reference proteome</keyword>
<dbReference type="AlphaFoldDB" id="A0A316F7M5"/>
<accession>A0A316F7M5</accession>
<dbReference type="RefSeq" id="WP_146246521.1">
    <property type="nucleotide sequence ID" value="NZ_BONA01000059.1"/>
</dbReference>
<reference evidence="2 3" key="1">
    <citation type="submission" date="2018-05" db="EMBL/GenBank/DDBJ databases">
        <title>Genomic Encyclopedia of Archaeal and Bacterial Type Strains, Phase II (KMG-II): from individual species to whole genera.</title>
        <authorList>
            <person name="Goeker M."/>
        </authorList>
    </citation>
    <scope>NUCLEOTIDE SEQUENCE [LARGE SCALE GENOMIC DNA]</scope>
    <source>
        <strain evidence="2 3">DSM 45184</strain>
    </source>
</reference>
<feature type="signal peptide" evidence="1">
    <location>
        <begin position="1"/>
        <end position="32"/>
    </location>
</feature>
<name>A0A316F7M5_9ACTN</name>
<feature type="chain" id="PRO_5016338448" description="Secreted protein" evidence="1">
    <location>
        <begin position="33"/>
        <end position="146"/>
    </location>
</feature>
<dbReference type="EMBL" id="QGGR01000018">
    <property type="protein sequence ID" value="PWK40798.1"/>
    <property type="molecule type" value="Genomic_DNA"/>
</dbReference>
<proteinExistence type="predicted"/>